<keyword evidence="6" id="KW-1185">Reference proteome</keyword>
<dbReference type="EMBL" id="JBFOCI010000002">
    <property type="protein sequence ID" value="MEW9806074.1"/>
    <property type="molecule type" value="Genomic_DNA"/>
</dbReference>
<name>A0ABV3QYD4_9HYPH</name>
<dbReference type="Pfam" id="PF13407">
    <property type="entry name" value="Peripla_BP_4"/>
    <property type="match status" value="1"/>
</dbReference>
<comment type="similarity">
    <text evidence="2">Belongs to the bacterial solute-binding protein 2 family.</text>
</comment>
<dbReference type="InterPro" id="IPR028082">
    <property type="entry name" value="Peripla_BP_I"/>
</dbReference>
<protein>
    <submittedName>
        <fullName evidence="5">Substrate-binding domain-containing protein</fullName>
    </submittedName>
</protein>
<evidence type="ECO:0000313" key="5">
    <source>
        <dbReference type="EMBL" id="MEW9806074.1"/>
    </source>
</evidence>
<dbReference type="PANTHER" id="PTHR46847">
    <property type="entry name" value="D-ALLOSE-BINDING PERIPLASMIC PROTEIN-RELATED"/>
    <property type="match status" value="1"/>
</dbReference>
<dbReference type="Proteomes" id="UP001556196">
    <property type="component" value="Unassembled WGS sequence"/>
</dbReference>
<keyword evidence="3" id="KW-0732">Signal</keyword>
<evidence type="ECO:0000256" key="3">
    <source>
        <dbReference type="ARBA" id="ARBA00022729"/>
    </source>
</evidence>
<sequence length="315" mass="33204">MITSCCMGAFAQDATNYPGDLTGGKRLTIYVEGLADPSSGFFRVLNNGAQQAGKDLGVDVKYVYPQSIDLASYTDQINATIAAKPDGILILGIGDLDAVAADAKSKGIAVAFNPAPSVKDQPLRDPNDVYVSRVGADEYAAGQMAANRFIEKGAKSIICLQENVGDGTQTARCAGMEQIATEKGVTYDHVAGDLDPGKTAAITEAYLRSHPDVDAVLATGQPATAGIVSARKTIDRPIQTAGFDVSPELVAMIQAGDLDFTMDQQGWWRGYISVLQLVHYIRYGLVQSNHFLTGPQIVDSSNADAVAGLAEAGVR</sequence>
<dbReference type="InterPro" id="IPR025997">
    <property type="entry name" value="SBP_2_dom"/>
</dbReference>
<evidence type="ECO:0000313" key="6">
    <source>
        <dbReference type="Proteomes" id="UP001556196"/>
    </source>
</evidence>
<reference evidence="5 6" key="1">
    <citation type="submission" date="2024-06" db="EMBL/GenBank/DDBJ databases">
        <authorList>
            <person name="Tuo L."/>
        </authorList>
    </citation>
    <scope>NUCLEOTIDE SEQUENCE [LARGE SCALE GENOMIC DNA]</scope>
    <source>
        <strain evidence="5 6">ZMM04-5</strain>
    </source>
</reference>
<accession>A0ABV3QYD4</accession>
<dbReference type="SUPFAM" id="SSF53822">
    <property type="entry name" value="Periplasmic binding protein-like I"/>
    <property type="match status" value="1"/>
</dbReference>
<comment type="caution">
    <text evidence="5">The sequence shown here is derived from an EMBL/GenBank/DDBJ whole genome shotgun (WGS) entry which is preliminary data.</text>
</comment>
<comment type="subcellular location">
    <subcellularLocation>
        <location evidence="1">Cell envelope</location>
    </subcellularLocation>
</comment>
<proteinExistence type="inferred from homology"/>
<gene>
    <name evidence="5" type="ORF">ABUE31_08780</name>
</gene>
<dbReference type="PANTHER" id="PTHR46847:SF1">
    <property type="entry name" value="D-ALLOSE-BINDING PERIPLASMIC PROTEIN-RELATED"/>
    <property type="match status" value="1"/>
</dbReference>
<organism evidence="5 6">
    <name type="scientific">Mesorhizobium marinum</name>
    <dbReference type="NCBI Taxonomy" id="3228790"/>
    <lineage>
        <taxon>Bacteria</taxon>
        <taxon>Pseudomonadati</taxon>
        <taxon>Pseudomonadota</taxon>
        <taxon>Alphaproteobacteria</taxon>
        <taxon>Hyphomicrobiales</taxon>
        <taxon>Phyllobacteriaceae</taxon>
        <taxon>Mesorhizobium</taxon>
    </lineage>
</organism>
<feature type="domain" description="Periplasmic binding protein" evidence="4">
    <location>
        <begin position="38"/>
        <end position="281"/>
    </location>
</feature>
<evidence type="ECO:0000256" key="1">
    <source>
        <dbReference type="ARBA" id="ARBA00004196"/>
    </source>
</evidence>
<dbReference type="RefSeq" id="WP_367723150.1">
    <property type="nucleotide sequence ID" value="NZ_JBFOCI010000002.1"/>
</dbReference>
<evidence type="ECO:0000259" key="4">
    <source>
        <dbReference type="Pfam" id="PF13407"/>
    </source>
</evidence>
<evidence type="ECO:0000256" key="2">
    <source>
        <dbReference type="ARBA" id="ARBA00007639"/>
    </source>
</evidence>
<dbReference type="Gene3D" id="3.40.50.2300">
    <property type="match status" value="2"/>
</dbReference>